<evidence type="ECO:0000256" key="2">
    <source>
        <dbReference type="ARBA" id="ARBA00004607"/>
    </source>
</evidence>
<feature type="coiled-coil region" evidence="13">
    <location>
        <begin position="1149"/>
        <end position="1217"/>
    </location>
</feature>
<comment type="function">
    <text evidence="11">Molecular adapter which is involved in cilium biogenesis. Part of a functional complex including OFD1 a centriolar protein involved in cilium assembly. Could regulate the cAMP-dependent phosphorylation of OFD1, and its subsequent ubiquitination by PJA2 which ultimately leads to its proteasomal degradation.</text>
</comment>
<keyword evidence="6" id="KW-0677">Repeat</keyword>
<accession>A0A7S2WC53</accession>
<feature type="region of interest" description="Disordered" evidence="14">
    <location>
        <begin position="408"/>
        <end position="428"/>
    </location>
</feature>
<feature type="repeat" description="WD" evidence="12">
    <location>
        <begin position="132"/>
        <end position="163"/>
    </location>
</feature>
<evidence type="ECO:0000256" key="1">
    <source>
        <dbReference type="ARBA" id="ARBA00004120"/>
    </source>
</evidence>
<evidence type="ECO:0000256" key="10">
    <source>
        <dbReference type="ARBA" id="ARBA00023273"/>
    </source>
</evidence>
<evidence type="ECO:0000313" key="16">
    <source>
        <dbReference type="EMBL" id="CAD9680297.1"/>
    </source>
</evidence>
<evidence type="ECO:0000256" key="13">
    <source>
        <dbReference type="SAM" id="Coils"/>
    </source>
</evidence>
<protein>
    <recommendedName>
        <fullName evidence="3">TBC1 domain family member 31</fullName>
    </recommendedName>
</protein>
<reference evidence="16" key="1">
    <citation type="submission" date="2021-01" db="EMBL/GenBank/DDBJ databases">
        <authorList>
            <person name="Corre E."/>
            <person name="Pelletier E."/>
            <person name="Niang G."/>
            <person name="Scheremetjew M."/>
            <person name="Finn R."/>
            <person name="Kale V."/>
            <person name="Holt S."/>
            <person name="Cochrane G."/>
            <person name="Meng A."/>
            <person name="Brown T."/>
            <person name="Cohen L."/>
        </authorList>
    </citation>
    <scope>NUCLEOTIDE SEQUENCE</scope>
    <source>
        <strain evidence="16">NY070348D</strain>
    </source>
</reference>
<dbReference type="SMART" id="SM00320">
    <property type="entry name" value="WD40"/>
    <property type="match status" value="4"/>
</dbReference>
<gene>
    <name evidence="16" type="ORF">QSP1433_LOCUS6867</name>
</gene>
<evidence type="ECO:0000256" key="7">
    <source>
        <dbReference type="ARBA" id="ARBA00022794"/>
    </source>
</evidence>
<feature type="coiled-coil region" evidence="13">
    <location>
        <begin position="1089"/>
        <end position="1120"/>
    </location>
</feature>
<dbReference type="AlphaFoldDB" id="A0A7S2WC53"/>
<proteinExistence type="predicted"/>
<feature type="domain" description="Rab-GAP TBC" evidence="15">
    <location>
        <begin position="492"/>
        <end position="667"/>
    </location>
</feature>
<keyword evidence="7" id="KW-0970">Cilium biogenesis/degradation</keyword>
<dbReference type="GO" id="GO:0034451">
    <property type="term" value="C:centriolar satellite"/>
    <property type="evidence" value="ECO:0007669"/>
    <property type="project" value="UniProtKB-SubCell"/>
</dbReference>
<evidence type="ECO:0000259" key="15">
    <source>
        <dbReference type="PROSITE" id="PS50086"/>
    </source>
</evidence>
<dbReference type="Gene3D" id="2.130.10.10">
    <property type="entry name" value="YVTN repeat-like/Quinoprotein amine dehydrogenase"/>
    <property type="match status" value="2"/>
</dbReference>
<dbReference type="GO" id="GO:0060271">
    <property type="term" value="P:cilium assembly"/>
    <property type="evidence" value="ECO:0007669"/>
    <property type="project" value="TreeGrafter"/>
</dbReference>
<dbReference type="InterPro" id="IPR015943">
    <property type="entry name" value="WD40/YVTN_repeat-like_dom_sf"/>
</dbReference>
<dbReference type="SUPFAM" id="SSF47923">
    <property type="entry name" value="Ypt/Rab-GAP domain of gyp1p"/>
    <property type="match status" value="1"/>
</dbReference>
<evidence type="ECO:0000256" key="11">
    <source>
        <dbReference type="ARBA" id="ARBA00034464"/>
    </source>
</evidence>
<evidence type="ECO:0000256" key="3">
    <source>
        <dbReference type="ARBA" id="ARBA00014199"/>
    </source>
</evidence>
<dbReference type="SUPFAM" id="SSF50978">
    <property type="entry name" value="WD40 repeat-like"/>
    <property type="match status" value="1"/>
</dbReference>
<sequence>MSEMQVELEDGPEGGNIWRLGNAPSGDNATGRICIVQNPFRRKRDPTRPLFTRCSFNDRGDVLATVDEFGQLRAFRIVGGGYRNLRKLGSRGTALAFSPTISKEVIVGLANRMAVRVDVDTVAGEDYSLKTLSGHSHPIISIAYHPTRLLVATASTERLILWDATKWTRKKSLGGGSGIVQTKFTPRGDLVLVAFRDSSIVGWGAHDFQVLVRLVAKVPLDHPRFFGEASATSCCTLTCFCVSPDSRFALAGGKGPLLFLWELGARALIRVIELPGTVSSVDQVDFVPDSFLVATLADDGIIRIINALGENCKMAQEISNETGAFLSFALTSTKLAGCLSNGTLTLHDLGAAKTHNERIQKMKQVMGRDPALDQNRAFLTTYSSFQPATAPPKTQDVENIPVNQDVVENSQEMHSSPEPSKTTKRRDVQCETETKHGSLNMKMSQVEAETLKDPLVFDDTRAPLVRLAHDLKKDEIDLNEERLGRMLRYFGEFPDTYRNLVWRFLLRLPENSDAYGGLVRKGAHPAWQCLYEKYPVRSHKVFARFERVMFALAHWCPLFEDISYLPAVCFPFVKVYGNDELSAFETVMTVLFRVCTFWFESFPHAPVFVLARIEKLLERTDKHLLNHFTNIGVTNESYAWVLLRSMFSEVLTKGEWLKLWDHVVFYLDKSPHLLEVACVAYLRYFRNTLLSLRRGEDVAAFFRQQNPIDVKRWIKAILRLHKANLGFFENFATGHEKQKATMEFIPKGLSYPSFQHYPKFVVDYEAQERRRIQMEEEDILKRRDLVSSIREKTLELEQIEREHILVQENILRTEEQNRREMALEEERRLEEKKRLDEIARLRRLERVEKLEDLAKDNLTLQQKLRLAEAARVKQELEHKSKVQALELESRKEEERVQKLESEADLRLQKLQAERQLQQEMQSVRLDAARGSKQNELDWKMKQELWRIEDEKRKLDRENKLERLQRETRIREIAQARRELDSKHALQQMETKQKVAQLERERQIRAFVESGAEFSQDELQKRLEEERLVAKEEQMVRDAINSQQEAWAKQAAAEREKLLTEEQRRVIFEAQQRDARLLQIQREQARRHFEEEASVKLREQRQAFEKEERELQRQLLSLDEQRRVDRNLETELLLKEKQLEERTKFMRAAREQEDRAIEKERERFQQLRLELAQHYDTVEKEKIEKFSQSFEADANKQQEELEQLLENARKRIQQEEIAHLAGK</sequence>
<evidence type="ECO:0000256" key="4">
    <source>
        <dbReference type="ARBA" id="ARBA00022490"/>
    </source>
</evidence>
<keyword evidence="10" id="KW-0966">Cell projection</keyword>
<name>A0A7S2WC53_9STRA</name>
<keyword evidence="9" id="KW-0206">Cytoskeleton</keyword>
<evidence type="ECO:0000256" key="6">
    <source>
        <dbReference type="ARBA" id="ARBA00022737"/>
    </source>
</evidence>
<feature type="coiled-coil region" evidence="13">
    <location>
        <begin position="782"/>
        <end position="902"/>
    </location>
</feature>
<evidence type="ECO:0000256" key="9">
    <source>
        <dbReference type="ARBA" id="ARBA00023212"/>
    </source>
</evidence>
<dbReference type="GO" id="GO:0036064">
    <property type="term" value="C:ciliary basal body"/>
    <property type="evidence" value="ECO:0007669"/>
    <property type="project" value="TreeGrafter"/>
</dbReference>
<dbReference type="PANTHER" id="PTHR19853">
    <property type="entry name" value="WD REPEAT CONTAINING PROTEIN 3 WDR3"/>
    <property type="match status" value="1"/>
</dbReference>
<keyword evidence="8 13" id="KW-0175">Coiled coil</keyword>
<keyword evidence="5 12" id="KW-0853">WD repeat</keyword>
<dbReference type="PROSITE" id="PS50086">
    <property type="entry name" value="TBC_RABGAP"/>
    <property type="match status" value="1"/>
</dbReference>
<dbReference type="InterPro" id="IPR001680">
    <property type="entry name" value="WD40_rpt"/>
</dbReference>
<dbReference type="InterPro" id="IPR036322">
    <property type="entry name" value="WD40_repeat_dom_sf"/>
</dbReference>
<evidence type="ECO:0000256" key="8">
    <source>
        <dbReference type="ARBA" id="ARBA00023054"/>
    </source>
</evidence>
<dbReference type="Pfam" id="PF00566">
    <property type="entry name" value="RabGAP-TBC"/>
    <property type="match status" value="1"/>
</dbReference>
<dbReference type="InterPro" id="IPR035969">
    <property type="entry name" value="Rab-GAP_TBC_sf"/>
</dbReference>
<evidence type="ECO:0000256" key="14">
    <source>
        <dbReference type="SAM" id="MobiDB-lite"/>
    </source>
</evidence>
<dbReference type="InterPro" id="IPR051570">
    <property type="entry name" value="TBC1_cilium_biogenesis"/>
</dbReference>
<dbReference type="Pfam" id="PF00400">
    <property type="entry name" value="WD40"/>
    <property type="match status" value="1"/>
</dbReference>
<evidence type="ECO:0000256" key="12">
    <source>
        <dbReference type="PROSITE-ProRule" id="PRU00221"/>
    </source>
</evidence>
<organism evidence="16">
    <name type="scientific">Mucochytrium quahogii</name>
    <dbReference type="NCBI Taxonomy" id="96639"/>
    <lineage>
        <taxon>Eukaryota</taxon>
        <taxon>Sar</taxon>
        <taxon>Stramenopiles</taxon>
        <taxon>Bigyra</taxon>
        <taxon>Labyrinthulomycetes</taxon>
        <taxon>Thraustochytrida</taxon>
        <taxon>Thraustochytriidae</taxon>
        <taxon>Mucochytrium</taxon>
    </lineage>
</organism>
<dbReference type="PANTHER" id="PTHR19853:SF1">
    <property type="entry name" value="TBC1 DOMAIN FAMILY MEMBER 31"/>
    <property type="match status" value="1"/>
</dbReference>
<evidence type="ECO:0000256" key="5">
    <source>
        <dbReference type="ARBA" id="ARBA00022574"/>
    </source>
</evidence>
<dbReference type="PROSITE" id="PS50082">
    <property type="entry name" value="WD_REPEATS_2"/>
    <property type="match status" value="1"/>
</dbReference>
<comment type="subcellular location">
    <subcellularLocation>
        <location evidence="1">Cytoplasm</location>
        <location evidence="1">Cytoskeleton</location>
        <location evidence="1">Cilium basal body</location>
    </subcellularLocation>
    <subcellularLocation>
        <location evidence="2">Cytoplasm</location>
        <location evidence="2">Cytoskeleton</location>
        <location evidence="2">Microtubule organizing center</location>
        <location evidence="2">Centrosome</location>
        <location evidence="2">Centriolar satellite</location>
    </subcellularLocation>
</comment>
<dbReference type="EMBL" id="HBHK01010934">
    <property type="protein sequence ID" value="CAD9680297.1"/>
    <property type="molecule type" value="Transcribed_RNA"/>
</dbReference>
<keyword evidence="4" id="KW-0963">Cytoplasm</keyword>
<dbReference type="Gene3D" id="1.10.472.80">
    <property type="entry name" value="Ypt/Rab-GAP domain of gyp1p, domain 3"/>
    <property type="match status" value="1"/>
</dbReference>
<feature type="compositionally biased region" description="Polar residues" evidence="14">
    <location>
        <begin position="408"/>
        <end position="420"/>
    </location>
</feature>
<dbReference type="InterPro" id="IPR000195">
    <property type="entry name" value="Rab-GAP-TBC_dom"/>
</dbReference>